<comment type="cofactor">
    <cofactor evidence="1 6">
        <name>Mg(2+)</name>
        <dbReference type="ChEBI" id="CHEBI:18420"/>
    </cofactor>
</comment>
<keyword evidence="5 6" id="KW-0456">Lyase</keyword>
<dbReference type="InterPro" id="IPR008949">
    <property type="entry name" value="Isoprenoid_synthase_dom_sf"/>
</dbReference>
<comment type="similarity">
    <text evidence="2 6">Belongs to the terpene synthase family.</text>
</comment>
<dbReference type="EMBL" id="JASNQZ010000003">
    <property type="protein sequence ID" value="KAL0958950.1"/>
    <property type="molecule type" value="Genomic_DNA"/>
</dbReference>
<evidence type="ECO:0000256" key="6">
    <source>
        <dbReference type="RuleBase" id="RU366034"/>
    </source>
</evidence>
<proteinExistence type="inferred from homology"/>
<dbReference type="SUPFAM" id="SSF48576">
    <property type="entry name" value="Terpenoid synthases"/>
    <property type="match status" value="1"/>
</dbReference>
<comment type="caution">
    <text evidence="7">The sequence shown here is derived from an EMBL/GenBank/DDBJ whole genome shotgun (WGS) entry which is preliminary data.</text>
</comment>
<keyword evidence="4 6" id="KW-0460">Magnesium</keyword>
<evidence type="ECO:0000256" key="5">
    <source>
        <dbReference type="ARBA" id="ARBA00023239"/>
    </source>
</evidence>
<dbReference type="Proteomes" id="UP001556367">
    <property type="component" value="Unassembled WGS sequence"/>
</dbReference>
<evidence type="ECO:0000256" key="1">
    <source>
        <dbReference type="ARBA" id="ARBA00001946"/>
    </source>
</evidence>
<dbReference type="Pfam" id="PF19086">
    <property type="entry name" value="Terpene_syn_C_2"/>
    <property type="match status" value="1"/>
</dbReference>
<organism evidence="7 8">
    <name type="scientific">Hohenbuehelia grisea</name>
    <dbReference type="NCBI Taxonomy" id="104357"/>
    <lineage>
        <taxon>Eukaryota</taxon>
        <taxon>Fungi</taxon>
        <taxon>Dikarya</taxon>
        <taxon>Basidiomycota</taxon>
        <taxon>Agaricomycotina</taxon>
        <taxon>Agaricomycetes</taxon>
        <taxon>Agaricomycetidae</taxon>
        <taxon>Agaricales</taxon>
        <taxon>Pleurotineae</taxon>
        <taxon>Pleurotaceae</taxon>
        <taxon>Hohenbuehelia</taxon>
    </lineage>
</organism>
<dbReference type="Gene3D" id="1.10.600.10">
    <property type="entry name" value="Farnesyl Diphosphate Synthase"/>
    <property type="match status" value="1"/>
</dbReference>
<evidence type="ECO:0000256" key="3">
    <source>
        <dbReference type="ARBA" id="ARBA00022723"/>
    </source>
</evidence>
<sequence>MVTVRFLLPDILSTLRGCHVRKTSLSNPHLAALVNSFDLWLDQQALDLSIKQSWRAVQMPLLAALANPHMSLMQLQVCLDYMIVSLCLEDLTDFAASMDARDAASTFMGLFEGFIPAPEAISSSARPIFDVVRQLLPGIMKGLGATYQRPFIKSNVLLAKGMVEEATQREEAVPSHGTVEDYIRVRRTTIGIEPVLILGQWARNIDLPEEILRSEHVGVMVEATIDMVFLANDIYSYKKERQAQAAQHNIITIALREGIAAGYQGCVDYANQLIQAAALQFEQGLLQLEASAMWAEHGDNLQKYAENMMDWVVGNIEWSLQSERYSLFADKEASVARIVQFDIV</sequence>
<dbReference type="PANTHER" id="PTHR35201:SF4">
    <property type="entry name" value="BETA-PINACENE SYNTHASE-RELATED"/>
    <property type="match status" value="1"/>
</dbReference>
<accession>A0ABR3JU98</accession>
<evidence type="ECO:0000313" key="7">
    <source>
        <dbReference type="EMBL" id="KAL0958950.1"/>
    </source>
</evidence>
<evidence type="ECO:0000256" key="2">
    <source>
        <dbReference type="ARBA" id="ARBA00006333"/>
    </source>
</evidence>
<name>A0ABR3JU98_9AGAR</name>
<keyword evidence="3 6" id="KW-0479">Metal-binding</keyword>
<keyword evidence="8" id="KW-1185">Reference proteome</keyword>
<reference evidence="8" key="1">
    <citation type="submission" date="2024-06" db="EMBL/GenBank/DDBJ databases">
        <title>Multi-omics analyses provide insights into the biosynthesis of the anticancer antibiotic pleurotin in Hohenbuehelia grisea.</title>
        <authorList>
            <person name="Weaver J.A."/>
            <person name="Alberti F."/>
        </authorList>
    </citation>
    <scope>NUCLEOTIDE SEQUENCE [LARGE SCALE GENOMIC DNA]</scope>
    <source>
        <strain evidence="8">T-177</strain>
    </source>
</reference>
<protein>
    <recommendedName>
        <fullName evidence="6">Terpene synthase</fullName>
        <ecNumber evidence="6">4.2.3.-</ecNumber>
    </recommendedName>
</protein>
<evidence type="ECO:0000313" key="8">
    <source>
        <dbReference type="Proteomes" id="UP001556367"/>
    </source>
</evidence>
<evidence type="ECO:0000256" key="4">
    <source>
        <dbReference type="ARBA" id="ARBA00022842"/>
    </source>
</evidence>
<gene>
    <name evidence="7" type="ORF">HGRIS_014262</name>
</gene>
<dbReference type="EC" id="4.2.3.-" evidence="6"/>
<dbReference type="PANTHER" id="PTHR35201">
    <property type="entry name" value="TERPENE SYNTHASE"/>
    <property type="match status" value="1"/>
</dbReference>
<dbReference type="InterPro" id="IPR034686">
    <property type="entry name" value="Terpene_cyclase-like_2"/>
</dbReference>